<dbReference type="Proteomes" id="UP000799770">
    <property type="component" value="Unassembled WGS sequence"/>
</dbReference>
<dbReference type="Pfam" id="PF22942">
    <property type="entry name" value="DUF7025"/>
    <property type="match status" value="1"/>
</dbReference>
<dbReference type="EMBL" id="ML977312">
    <property type="protein sequence ID" value="KAF2121503.1"/>
    <property type="molecule type" value="Genomic_DNA"/>
</dbReference>
<dbReference type="PANTHER" id="PTHR46411">
    <property type="entry name" value="FAMILY ATPASE, PUTATIVE-RELATED"/>
    <property type="match status" value="1"/>
</dbReference>
<sequence length="143" mass="16516">MVFKSTPLPFPPLNHNWNRLQQLSIESGEDPNDQLGRTDLGLLLNEAFVARGYTYARPFATGFGGQHVREGDVPGEDEGSNGWFQLYCWYYGYDGEYFRHVPLRHTIPEYPGKKKITALPCFPMDYEEKKEMIQKILVARGRK</sequence>
<keyword evidence="3" id="KW-1185">Reference proteome</keyword>
<accession>A0A6A5ZRL0</accession>
<dbReference type="PANTHER" id="PTHR46411:SF2">
    <property type="entry name" value="AAA+ ATPASE DOMAIN-CONTAINING PROTEIN"/>
    <property type="match status" value="1"/>
</dbReference>
<dbReference type="AlphaFoldDB" id="A0A6A5ZRL0"/>
<organism evidence="2 3">
    <name type="scientific">Lophiotrema nucula</name>
    <dbReference type="NCBI Taxonomy" id="690887"/>
    <lineage>
        <taxon>Eukaryota</taxon>
        <taxon>Fungi</taxon>
        <taxon>Dikarya</taxon>
        <taxon>Ascomycota</taxon>
        <taxon>Pezizomycotina</taxon>
        <taxon>Dothideomycetes</taxon>
        <taxon>Pleosporomycetidae</taxon>
        <taxon>Pleosporales</taxon>
        <taxon>Lophiotremataceae</taxon>
        <taxon>Lophiotrema</taxon>
    </lineage>
</organism>
<feature type="domain" description="DUF7025" evidence="1">
    <location>
        <begin position="72"/>
        <end position="127"/>
    </location>
</feature>
<evidence type="ECO:0000313" key="2">
    <source>
        <dbReference type="EMBL" id="KAF2121503.1"/>
    </source>
</evidence>
<gene>
    <name evidence="2" type="ORF">BDV96DRAFT_594696</name>
</gene>
<evidence type="ECO:0000259" key="1">
    <source>
        <dbReference type="Pfam" id="PF22942"/>
    </source>
</evidence>
<name>A0A6A5ZRL0_9PLEO</name>
<protein>
    <recommendedName>
        <fullName evidence="1">DUF7025 domain-containing protein</fullName>
    </recommendedName>
</protein>
<proteinExistence type="predicted"/>
<reference evidence="2" key="1">
    <citation type="journal article" date="2020" name="Stud. Mycol.">
        <title>101 Dothideomycetes genomes: a test case for predicting lifestyles and emergence of pathogens.</title>
        <authorList>
            <person name="Haridas S."/>
            <person name="Albert R."/>
            <person name="Binder M."/>
            <person name="Bloem J."/>
            <person name="Labutti K."/>
            <person name="Salamov A."/>
            <person name="Andreopoulos B."/>
            <person name="Baker S."/>
            <person name="Barry K."/>
            <person name="Bills G."/>
            <person name="Bluhm B."/>
            <person name="Cannon C."/>
            <person name="Castanera R."/>
            <person name="Culley D."/>
            <person name="Daum C."/>
            <person name="Ezra D."/>
            <person name="Gonzalez J."/>
            <person name="Henrissat B."/>
            <person name="Kuo A."/>
            <person name="Liang C."/>
            <person name="Lipzen A."/>
            <person name="Lutzoni F."/>
            <person name="Magnuson J."/>
            <person name="Mondo S."/>
            <person name="Nolan M."/>
            <person name="Ohm R."/>
            <person name="Pangilinan J."/>
            <person name="Park H.-J."/>
            <person name="Ramirez L."/>
            <person name="Alfaro M."/>
            <person name="Sun H."/>
            <person name="Tritt A."/>
            <person name="Yoshinaga Y."/>
            <person name="Zwiers L.-H."/>
            <person name="Turgeon B."/>
            <person name="Goodwin S."/>
            <person name="Spatafora J."/>
            <person name="Crous P."/>
            <person name="Grigoriev I."/>
        </authorList>
    </citation>
    <scope>NUCLEOTIDE SEQUENCE</scope>
    <source>
        <strain evidence="2">CBS 627.86</strain>
    </source>
</reference>
<evidence type="ECO:0000313" key="3">
    <source>
        <dbReference type="Proteomes" id="UP000799770"/>
    </source>
</evidence>
<dbReference type="InterPro" id="IPR054289">
    <property type="entry name" value="DUF7025"/>
</dbReference>